<evidence type="ECO:0000313" key="1">
    <source>
        <dbReference type="EMBL" id="MDJ1482966.1"/>
    </source>
</evidence>
<name>A0AAE3QTI2_9BACT</name>
<dbReference type="Pfam" id="PF07591">
    <property type="entry name" value="PT-HINT"/>
    <property type="match status" value="1"/>
</dbReference>
<organism evidence="1 2">
    <name type="scientific">Xanthocytophaga flava</name>
    <dbReference type="NCBI Taxonomy" id="3048013"/>
    <lineage>
        <taxon>Bacteria</taxon>
        <taxon>Pseudomonadati</taxon>
        <taxon>Bacteroidota</taxon>
        <taxon>Cytophagia</taxon>
        <taxon>Cytophagales</taxon>
        <taxon>Rhodocytophagaceae</taxon>
        <taxon>Xanthocytophaga</taxon>
    </lineage>
</organism>
<gene>
    <name evidence="1" type="ORF">QNI16_20860</name>
</gene>
<evidence type="ECO:0000313" key="2">
    <source>
        <dbReference type="Proteomes" id="UP001241110"/>
    </source>
</evidence>
<reference evidence="1" key="1">
    <citation type="submission" date="2023-05" db="EMBL/GenBank/DDBJ databases">
        <authorList>
            <person name="Zhang X."/>
        </authorList>
    </citation>
    <scope>NUCLEOTIDE SEQUENCE</scope>
    <source>
        <strain evidence="1">YF14B1</strain>
    </source>
</reference>
<accession>A0AAE3QTI2</accession>
<dbReference type="InterPro" id="IPR036844">
    <property type="entry name" value="Hint_dom_sf"/>
</dbReference>
<dbReference type="EMBL" id="JASJOS010000009">
    <property type="protein sequence ID" value="MDJ1482966.1"/>
    <property type="molecule type" value="Genomic_DNA"/>
</dbReference>
<comment type="caution">
    <text evidence="1">The sequence shown here is derived from an EMBL/GenBank/DDBJ whole genome shotgun (WGS) entry which is preliminary data.</text>
</comment>
<dbReference type="SUPFAM" id="SSF51294">
    <property type="entry name" value="Hedgehog/intein (Hint) domain"/>
    <property type="match status" value="1"/>
</dbReference>
<dbReference type="Gene3D" id="2.170.16.10">
    <property type="entry name" value="Hedgehog/Intein (Hint) domain"/>
    <property type="match status" value="1"/>
</dbReference>
<dbReference type="AlphaFoldDB" id="A0AAE3QTI2"/>
<proteinExistence type="predicted"/>
<dbReference type="RefSeq" id="WP_313982400.1">
    <property type="nucleotide sequence ID" value="NZ_JASJOS010000009.1"/>
</dbReference>
<dbReference type="Proteomes" id="UP001241110">
    <property type="component" value="Unassembled WGS sequence"/>
</dbReference>
<sequence length="542" mass="59961">MQVGEKVLAQRVSSGETGLQKIVSISRNQVSRLVRILAGKDTIWSTVTHPFVGADGKTISAGNLRKGIWLRKAVASVMLASSSVFVPEAQAVAVDSVAIVDTSATVYNLKVEQFDAYLVGQEGMVVKVPCKIQAQVLALGITPADFPTSQMYDDFLIDATHLDLSIFHKTHLDAWKVLYESGSPNLRKNSEIVQKMKSALETKNRPANLSNKDIATAIGSSSSKEKMIDNLIKATDEDAYKKALSDVSARAQLAAYLKAAFPKGSKAVAAAEAINQNFKKILKERKLSEGIDDLAEGVSDLGDMYKSQFKDFLTKLRSPEYAAFHPRYQDELITKYFPADWLTRSDVDELTKEIFEKMGTWKNFFDGMGYQVHHIFPVNLFKNSNGFKIYYEFFAGKTLDFNAVENLRNALMLQGKKVEAGKAIGVEDFVLGVHTNHDYYETAIGAYMDLKADSYIKGLKISGVETVDDLFKKVTDATELQDKLSKVANLLDDDVNEIATKLKPLLIQKSIKGNGNKILDVNDVLIKNEANPEQSIIDLLTN</sequence>
<protein>
    <submittedName>
        <fullName evidence="1">Polymorphic toxin-type HINT domain-containing protein</fullName>
    </submittedName>
</protein>